<dbReference type="InterPro" id="IPR036590">
    <property type="entry name" value="SRAP-like"/>
</dbReference>
<dbReference type="Pfam" id="PF02586">
    <property type="entry name" value="SRAP"/>
    <property type="match status" value="1"/>
</dbReference>
<keyword evidence="5" id="KW-0190">Covalent protein-DNA linkage</keyword>
<dbReference type="GO" id="GO:0008233">
    <property type="term" value="F:peptidase activity"/>
    <property type="evidence" value="ECO:0007669"/>
    <property type="project" value="UniProtKB-KW"/>
</dbReference>
<reference evidence="9" key="1">
    <citation type="submission" date="2020-09" db="EMBL/GenBank/DDBJ databases">
        <title>A novel bacterium of genus Paenibacillus, isolated from South China Sea.</title>
        <authorList>
            <person name="Huang H."/>
            <person name="Mo K."/>
            <person name="Hu Y."/>
        </authorList>
    </citation>
    <scope>NUCLEOTIDE SEQUENCE</scope>
    <source>
        <strain evidence="9">IB182496</strain>
    </source>
</reference>
<dbReference type="GO" id="GO:0106300">
    <property type="term" value="P:protein-DNA covalent cross-linking repair"/>
    <property type="evidence" value="ECO:0007669"/>
    <property type="project" value="InterPro"/>
</dbReference>
<organism evidence="9 10">
    <name type="scientific">Paenibacillus sabuli</name>
    <dbReference type="NCBI Taxonomy" id="2772509"/>
    <lineage>
        <taxon>Bacteria</taxon>
        <taxon>Bacillati</taxon>
        <taxon>Bacillota</taxon>
        <taxon>Bacilli</taxon>
        <taxon>Bacillales</taxon>
        <taxon>Paenibacillaceae</taxon>
        <taxon>Paenibacillus</taxon>
    </lineage>
</organism>
<evidence type="ECO:0000256" key="2">
    <source>
        <dbReference type="ARBA" id="ARBA00022670"/>
    </source>
</evidence>
<sequence>MCQRYSLIAESSELQRRFRMLNLPDAPKARYNISPTQDVPIVIGGPEERRIVEARWGLFPFWAKDSVNADYDSVSGKPVFERLVKRQRCLVPCSGFYGWKTEGKSSRAVRFVLPNQGVFALAGLYEERYDQHRRLHRTCTIMTTMANRLVAGYDTRMPVIMDETERESWLDPRMTDKRMLANHMYAYPASLMHAYAITPLARDEALETPEVIRELAPDLVLIKK</sequence>
<evidence type="ECO:0000313" key="9">
    <source>
        <dbReference type="EMBL" id="MBD2846090.1"/>
    </source>
</evidence>
<evidence type="ECO:0000256" key="1">
    <source>
        <dbReference type="ARBA" id="ARBA00008136"/>
    </source>
</evidence>
<evidence type="ECO:0000256" key="6">
    <source>
        <dbReference type="ARBA" id="ARBA00023125"/>
    </source>
</evidence>
<accession>A0A927GSJ6</accession>
<evidence type="ECO:0000256" key="4">
    <source>
        <dbReference type="ARBA" id="ARBA00022801"/>
    </source>
</evidence>
<dbReference type="PANTHER" id="PTHR13604">
    <property type="entry name" value="DC12-RELATED"/>
    <property type="match status" value="1"/>
</dbReference>
<dbReference type="EMBL" id="JACXIZ010000020">
    <property type="protein sequence ID" value="MBD2846090.1"/>
    <property type="molecule type" value="Genomic_DNA"/>
</dbReference>
<keyword evidence="7" id="KW-0456">Lyase</keyword>
<dbReference type="SUPFAM" id="SSF143081">
    <property type="entry name" value="BB1717-like"/>
    <property type="match status" value="1"/>
</dbReference>
<evidence type="ECO:0000256" key="5">
    <source>
        <dbReference type="ARBA" id="ARBA00023124"/>
    </source>
</evidence>
<keyword evidence="10" id="KW-1185">Reference proteome</keyword>
<dbReference type="PANTHER" id="PTHR13604:SF0">
    <property type="entry name" value="ABASIC SITE PROCESSING PROTEIN HMCES"/>
    <property type="match status" value="1"/>
</dbReference>
<protein>
    <recommendedName>
        <fullName evidence="8">Abasic site processing protein</fullName>
        <ecNumber evidence="8">3.4.-.-</ecNumber>
    </recommendedName>
</protein>
<dbReference type="GO" id="GO:0006508">
    <property type="term" value="P:proteolysis"/>
    <property type="evidence" value="ECO:0007669"/>
    <property type="project" value="UniProtKB-KW"/>
</dbReference>
<comment type="caution">
    <text evidence="9">The sequence shown here is derived from an EMBL/GenBank/DDBJ whole genome shotgun (WGS) entry which is preliminary data.</text>
</comment>
<keyword evidence="4 8" id="KW-0378">Hydrolase</keyword>
<dbReference type="GO" id="GO:0016829">
    <property type="term" value="F:lyase activity"/>
    <property type="evidence" value="ECO:0007669"/>
    <property type="project" value="UniProtKB-KW"/>
</dbReference>
<dbReference type="AlphaFoldDB" id="A0A927GSJ6"/>
<dbReference type="Proteomes" id="UP000621560">
    <property type="component" value="Unassembled WGS sequence"/>
</dbReference>
<evidence type="ECO:0000256" key="3">
    <source>
        <dbReference type="ARBA" id="ARBA00022763"/>
    </source>
</evidence>
<evidence type="ECO:0000256" key="8">
    <source>
        <dbReference type="RuleBase" id="RU364100"/>
    </source>
</evidence>
<name>A0A927GSJ6_9BACL</name>
<proteinExistence type="inferred from homology"/>
<keyword evidence="6" id="KW-0238">DNA-binding</keyword>
<comment type="similarity">
    <text evidence="1 8">Belongs to the SOS response-associated peptidase family.</text>
</comment>
<dbReference type="GO" id="GO:0003697">
    <property type="term" value="F:single-stranded DNA binding"/>
    <property type="evidence" value="ECO:0007669"/>
    <property type="project" value="InterPro"/>
</dbReference>
<dbReference type="EC" id="3.4.-.-" evidence="8"/>
<keyword evidence="2 8" id="KW-0645">Protease</keyword>
<gene>
    <name evidence="9" type="ORF">IDH44_12870</name>
</gene>
<dbReference type="RefSeq" id="WP_190918221.1">
    <property type="nucleotide sequence ID" value="NZ_JACXIZ010000020.1"/>
</dbReference>
<evidence type="ECO:0000313" key="10">
    <source>
        <dbReference type="Proteomes" id="UP000621560"/>
    </source>
</evidence>
<dbReference type="InterPro" id="IPR003738">
    <property type="entry name" value="SRAP"/>
</dbReference>
<evidence type="ECO:0000256" key="7">
    <source>
        <dbReference type="ARBA" id="ARBA00023239"/>
    </source>
</evidence>
<dbReference type="Gene3D" id="3.90.1680.10">
    <property type="entry name" value="SOS response associated peptidase-like"/>
    <property type="match status" value="1"/>
</dbReference>
<keyword evidence="3" id="KW-0227">DNA damage</keyword>